<comment type="caution">
    <text evidence="1">The sequence shown here is derived from an EMBL/GenBank/DDBJ whole genome shotgun (WGS) entry which is preliminary data.</text>
</comment>
<accession>A0ABN1HIA3</accession>
<proteinExistence type="predicted"/>
<reference evidence="1 2" key="1">
    <citation type="journal article" date="2019" name="Int. J. Syst. Evol. Microbiol.">
        <title>The Global Catalogue of Microorganisms (GCM) 10K type strain sequencing project: providing services to taxonomists for standard genome sequencing and annotation.</title>
        <authorList>
            <consortium name="The Broad Institute Genomics Platform"/>
            <consortium name="The Broad Institute Genome Sequencing Center for Infectious Disease"/>
            <person name="Wu L."/>
            <person name="Ma J."/>
        </authorList>
    </citation>
    <scope>NUCLEOTIDE SEQUENCE [LARGE SCALE GENOMIC DNA]</scope>
    <source>
        <strain evidence="1 2">JCM 10367</strain>
    </source>
</reference>
<evidence type="ECO:0000313" key="1">
    <source>
        <dbReference type="EMBL" id="GAA0651546.1"/>
    </source>
</evidence>
<dbReference type="Proteomes" id="UP001500724">
    <property type="component" value="Unassembled WGS sequence"/>
</dbReference>
<organism evidence="1 2">
    <name type="scientific">Streptomyces thermocarboxydovorans</name>
    <dbReference type="NCBI Taxonomy" id="59298"/>
    <lineage>
        <taxon>Bacteria</taxon>
        <taxon>Bacillati</taxon>
        <taxon>Actinomycetota</taxon>
        <taxon>Actinomycetes</taxon>
        <taxon>Kitasatosporales</taxon>
        <taxon>Streptomycetaceae</taxon>
        <taxon>Streptomyces</taxon>
    </lineage>
</organism>
<gene>
    <name evidence="1" type="ORF">GCM10009535_32250</name>
</gene>
<sequence>MLGPRRGPGFVSPDTRRGTRQIDRLNALTRAGVLVGWSRAAFDTLRRGRNDAAHNHLFDTTVDVPEAEVE</sequence>
<dbReference type="EMBL" id="BAAAGU010000031">
    <property type="protein sequence ID" value="GAA0651546.1"/>
    <property type="molecule type" value="Genomic_DNA"/>
</dbReference>
<name>A0ABN1HIA3_9ACTN</name>
<protein>
    <submittedName>
        <fullName evidence="1">Uncharacterized protein</fullName>
    </submittedName>
</protein>
<keyword evidence="2" id="KW-1185">Reference proteome</keyword>
<evidence type="ECO:0000313" key="2">
    <source>
        <dbReference type="Proteomes" id="UP001500724"/>
    </source>
</evidence>